<dbReference type="InterPro" id="IPR000788">
    <property type="entry name" value="RNR_lg_C"/>
</dbReference>
<evidence type="ECO:0000256" key="10">
    <source>
        <dbReference type="RuleBase" id="RU003410"/>
    </source>
</evidence>
<sequence>MATTTLQTSLSDINSGFPSRDETPVMHVKKRNGSLEAVDVNKIVRAVQRCAFGLQHVDAIRIASKTIGGLYDGATTRELDTISIDTAAALIAEEPQYSKLAARLLLATIIKEVANQNLHSFSQSVEYGFQQGIVSDATAEFVRVHARKLNHAIDETASDRFEYFGLRTVYDRYLLRDPLSRKVIETPQHFFLRVACGLAGTPNEAIEFYKLIAAHEYMPSSPTLFNSGTRHPQMSSCYLHDSPGDSLESIYDAYKDVALLSKFSGGIGLAFHRVRSEGSLIRATNGLSNGIVPWLRTLDSSVAAVNQGGKRKGACCVYLEPWHADVENFLELRENTGDLSRRTYNLNTANWIPDLFMKRVDQDGLWSLFDPKVVPHLPDLFGPDFDAAYEKAEEEKLYSKQMKARDLYAKMMRCLAETGNGWMTFKDACNLKNNQTGGPGNVIHLSNLCTEITEVTSSNETAVCNLGSINLGRHTTLDEDGRVVFDFAKLANTVRIAVPMLDRVIDINFYPIQTAADANNRWRPVGLGVMGLQDVFFQMRLPFDSPEAQALSARIQEEIYYHALVASVALAEKAGPHASFHETRLSKGQFQFDLWNVKPTHEARWNDLRERVAKFGVRNSLLIAIAPTATIASIVGCYECIEPQISNLFKRETLSGEFLQVNRYLIDELKARGMWNDAIRTKLKIGEGSIQNIDELPDDLKLIYRTVWEVPMRSLIEMAAARNAYVDQAQSLNLFVESPNIGRLSSMYMFAWKAGLKTTYYLRSRPATKIAKTTVQRAAMSSAQPLAGVPGTLQAHEPKSSEVPPTVPAATAEAIACSLENPESCEACQ</sequence>
<comment type="function">
    <text evidence="10">Provides the precursors necessary for DNA synthesis. Catalyzes the biosynthesis of deoxyribonucleotides from the corresponding ribonucleotides.</text>
</comment>
<dbReference type="NCBIfam" id="TIGR02506">
    <property type="entry name" value="NrdE_NrdA"/>
    <property type="match status" value="1"/>
</dbReference>
<keyword evidence="3" id="KW-0021">Allosteric enzyme</keyword>
<dbReference type="EC" id="1.17.4.1" evidence="2 10"/>
<feature type="compositionally biased region" description="Polar residues" evidence="11">
    <location>
        <begin position="1"/>
        <end position="17"/>
    </location>
</feature>
<evidence type="ECO:0000313" key="14">
    <source>
        <dbReference type="Proteomes" id="UP001634747"/>
    </source>
</evidence>
<protein>
    <recommendedName>
        <fullName evidence="2 10">Ribonucleoside-diphosphate reductase</fullName>
        <ecNumber evidence="2 10">1.17.4.1</ecNumber>
    </recommendedName>
</protein>
<gene>
    <name evidence="13" type="ORF">ACK2TP_06655</name>
</gene>
<comment type="catalytic activity">
    <reaction evidence="8 10">
        <text>a 2'-deoxyribonucleoside 5'-diphosphate + [thioredoxin]-disulfide + H2O = a ribonucleoside 5'-diphosphate + [thioredoxin]-dithiol</text>
        <dbReference type="Rhea" id="RHEA:23252"/>
        <dbReference type="Rhea" id="RHEA-COMP:10698"/>
        <dbReference type="Rhea" id="RHEA-COMP:10700"/>
        <dbReference type="ChEBI" id="CHEBI:15377"/>
        <dbReference type="ChEBI" id="CHEBI:29950"/>
        <dbReference type="ChEBI" id="CHEBI:50058"/>
        <dbReference type="ChEBI" id="CHEBI:57930"/>
        <dbReference type="ChEBI" id="CHEBI:73316"/>
        <dbReference type="EC" id="1.17.4.1"/>
    </reaction>
</comment>
<evidence type="ECO:0000256" key="2">
    <source>
        <dbReference type="ARBA" id="ARBA00012274"/>
    </source>
</evidence>
<keyword evidence="4 9" id="KW-0547">Nucleotide-binding</keyword>
<dbReference type="RefSeq" id="WP_263413038.1">
    <property type="nucleotide sequence ID" value="NZ_BAABBH010000001.1"/>
</dbReference>
<keyword evidence="14" id="KW-1185">Reference proteome</keyword>
<feature type="region of interest" description="Disordered" evidence="11">
    <location>
        <begin position="1"/>
        <end position="22"/>
    </location>
</feature>
<dbReference type="Pfam" id="PF03477">
    <property type="entry name" value="ATP-cone"/>
    <property type="match status" value="1"/>
</dbReference>
<reference evidence="13 14" key="1">
    <citation type="submission" date="2024-12" db="EMBL/GenBank/DDBJ databases">
        <authorList>
            <person name="Lee Y."/>
        </authorList>
    </citation>
    <scope>NUCLEOTIDE SEQUENCE [LARGE SCALE GENOMIC DNA]</scope>
    <source>
        <strain evidence="13 14">03SUJ4</strain>
    </source>
</reference>
<dbReference type="Gene3D" id="3.20.70.20">
    <property type="match status" value="1"/>
</dbReference>
<evidence type="ECO:0000256" key="1">
    <source>
        <dbReference type="ARBA" id="ARBA00010406"/>
    </source>
</evidence>
<evidence type="ECO:0000256" key="9">
    <source>
        <dbReference type="PROSITE-ProRule" id="PRU00492"/>
    </source>
</evidence>
<dbReference type="GO" id="GO:0004748">
    <property type="term" value="F:ribonucleoside-diphosphate reductase activity, thioredoxin disulfide as acceptor"/>
    <property type="evidence" value="ECO:0007669"/>
    <property type="project" value="UniProtKB-EC"/>
</dbReference>
<keyword evidence="6 10" id="KW-0560">Oxidoreductase</keyword>
<evidence type="ECO:0000256" key="5">
    <source>
        <dbReference type="ARBA" id="ARBA00022840"/>
    </source>
</evidence>
<evidence type="ECO:0000256" key="7">
    <source>
        <dbReference type="ARBA" id="ARBA00023116"/>
    </source>
</evidence>
<dbReference type="InterPro" id="IPR008926">
    <property type="entry name" value="RNR_R1-su_N"/>
</dbReference>
<dbReference type="SUPFAM" id="SSF48168">
    <property type="entry name" value="R1 subunit of ribonucleotide reductase, N-terminal domain"/>
    <property type="match status" value="1"/>
</dbReference>
<dbReference type="PANTHER" id="PTHR11573">
    <property type="entry name" value="RIBONUCLEOSIDE-DIPHOSPHATE REDUCTASE LARGE CHAIN"/>
    <property type="match status" value="1"/>
</dbReference>
<dbReference type="CDD" id="cd01679">
    <property type="entry name" value="RNR_I"/>
    <property type="match status" value="1"/>
</dbReference>
<dbReference type="Pfam" id="PF02867">
    <property type="entry name" value="Ribonuc_red_lgC"/>
    <property type="match status" value="1"/>
</dbReference>
<dbReference type="InterPro" id="IPR005144">
    <property type="entry name" value="ATP-cone_dom"/>
</dbReference>
<evidence type="ECO:0000313" key="13">
    <source>
        <dbReference type="EMBL" id="MFN2975437.1"/>
    </source>
</evidence>
<comment type="caution">
    <text evidence="13">The sequence shown here is derived from an EMBL/GenBank/DDBJ whole genome shotgun (WGS) entry which is preliminary data.</text>
</comment>
<evidence type="ECO:0000256" key="4">
    <source>
        <dbReference type="ARBA" id="ARBA00022741"/>
    </source>
</evidence>
<dbReference type="SUPFAM" id="SSF51998">
    <property type="entry name" value="PFL-like glycyl radical enzymes"/>
    <property type="match status" value="1"/>
</dbReference>
<evidence type="ECO:0000259" key="12">
    <source>
        <dbReference type="PROSITE" id="PS51161"/>
    </source>
</evidence>
<dbReference type="InterPro" id="IPR013509">
    <property type="entry name" value="RNR_lsu_N"/>
</dbReference>
<dbReference type="PRINTS" id="PR01183">
    <property type="entry name" value="RIBORDTASEM1"/>
</dbReference>
<accession>A0ABW9KIN1</accession>
<dbReference type="InterPro" id="IPR039718">
    <property type="entry name" value="Rrm1"/>
</dbReference>
<dbReference type="Pfam" id="PF00317">
    <property type="entry name" value="Ribonuc_red_lgN"/>
    <property type="match status" value="1"/>
</dbReference>
<dbReference type="PROSITE" id="PS00089">
    <property type="entry name" value="RIBORED_LARGE"/>
    <property type="match status" value="1"/>
</dbReference>
<organism evidence="13 14">
    <name type="scientific">Terriglobus aquaticus</name>
    <dbReference type="NCBI Taxonomy" id="940139"/>
    <lineage>
        <taxon>Bacteria</taxon>
        <taxon>Pseudomonadati</taxon>
        <taxon>Acidobacteriota</taxon>
        <taxon>Terriglobia</taxon>
        <taxon>Terriglobales</taxon>
        <taxon>Acidobacteriaceae</taxon>
        <taxon>Terriglobus</taxon>
    </lineage>
</organism>
<evidence type="ECO:0000256" key="11">
    <source>
        <dbReference type="SAM" id="MobiDB-lite"/>
    </source>
</evidence>
<feature type="domain" description="ATP-cone" evidence="12">
    <location>
        <begin position="26"/>
        <end position="115"/>
    </location>
</feature>
<keyword evidence="7 10" id="KW-0215">Deoxyribonucleotide synthesis</keyword>
<name>A0ABW9KIN1_9BACT</name>
<dbReference type="Proteomes" id="UP001634747">
    <property type="component" value="Unassembled WGS sequence"/>
</dbReference>
<dbReference type="PROSITE" id="PS51161">
    <property type="entry name" value="ATP_CONE"/>
    <property type="match status" value="1"/>
</dbReference>
<dbReference type="InterPro" id="IPR013346">
    <property type="entry name" value="NrdE_NrdA_C"/>
</dbReference>
<dbReference type="EMBL" id="JBJYXY010000001">
    <property type="protein sequence ID" value="MFN2975437.1"/>
    <property type="molecule type" value="Genomic_DNA"/>
</dbReference>
<comment type="similarity">
    <text evidence="1 10">Belongs to the ribonucleoside diphosphate reductase large chain family.</text>
</comment>
<dbReference type="PANTHER" id="PTHR11573:SF6">
    <property type="entry name" value="RIBONUCLEOSIDE-DIPHOSPHATE REDUCTASE LARGE SUBUNIT"/>
    <property type="match status" value="1"/>
</dbReference>
<proteinExistence type="inferred from homology"/>
<evidence type="ECO:0000256" key="6">
    <source>
        <dbReference type="ARBA" id="ARBA00023002"/>
    </source>
</evidence>
<keyword evidence="5 9" id="KW-0067">ATP-binding</keyword>
<evidence type="ECO:0000256" key="3">
    <source>
        <dbReference type="ARBA" id="ARBA00022533"/>
    </source>
</evidence>
<evidence type="ECO:0000256" key="8">
    <source>
        <dbReference type="ARBA" id="ARBA00047754"/>
    </source>
</evidence>